<feature type="domain" description="Mur ligase N-terminal catalytic" evidence="12">
    <location>
        <begin position="31"/>
        <end position="75"/>
    </location>
</feature>
<dbReference type="InterPro" id="IPR000713">
    <property type="entry name" value="Mur_ligase_N"/>
</dbReference>
<dbReference type="InterPro" id="IPR035911">
    <property type="entry name" value="MurE/MurF_N"/>
</dbReference>
<evidence type="ECO:0000256" key="6">
    <source>
        <dbReference type="ARBA" id="ARBA00022960"/>
    </source>
</evidence>
<dbReference type="Pfam" id="PF08245">
    <property type="entry name" value="Mur_ligase_M"/>
    <property type="match status" value="1"/>
</dbReference>
<dbReference type="Gene3D" id="3.90.190.20">
    <property type="entry name" value="Mur ligase, C-terminal domain"/>
    <property type="match status" value="1"/>
</dbReference>
<keyword evidence="7 10" id="KW-0573">Peptidoglycan synthesis</keyword>
<evidence type="ECO:0000256" key="5">
    <source>
        <dbReference type="ARBA" id="ARBA00022840"/>
    </source>
</evidence>
<dbReference type="PANTHER" id="PTHR43024:SF1">
    <property type="entry name" value="UDP-N-ACETYLMURAMOYL-TRIPEPTIDE--D-ALANYL-D-ALANINE LIGASE"/>
    <property type="match status" value="1"/>
</dbReference>
<name>A0ABP9GLM3_9ACTN</name>
<proteinExistence type="inferred from homology"/>
<dbReference type="Gene3D" id="3.40.1190.10">
    <property type="entry name" value="Mur-like, catalytic domain"/>
    <property type="match status" value="1"/>
</dbReference>
<evidence type="ECO:0000256" key="11">
    <source>
        <dbReference type="RuleBase" id="RU004136"/>
    </source>
</evidence>
<keyword evidence="2 10" id="KW-0436">Ligase</keyword>
<dbReference type="InterPro" id="IPR004101">
    <property type="entry name" value="Mur_ligase_C"/>
</dbReference>
<keyword evidence="8 10" id="KW-0131">Cell cycle</keyword>
<dbReference type="EC" id="6.3.2.10" evidence="10 11"/>
<evidence type="ECO:0000313" key="16">
    <source>
        <dbReference type="Proteomes" id="UP001499993"/>
    </source>
</evidence>
<keyword evidence="9 10" id="KW-0961">Cell wall biogenesis/degradation</keyword>
<evidence type="ECO:0000256" key="7">
    <source>
        <dbReference type="ARBA" id="ARBA00022984"/>
    </source>
</evidence>
<dbReference type="InterPro" id="IPR036615">
    <property type="entry name" value="Mur_ligase_C_dom_sf"/>
</dbReference>
<comment type="catalytic activity">
    <reaction evidence="10 11">
        <text>D-alanyl-D-alanine + UDP-N-acetyl-alpha-D-muramoyl-L-alanyl-gamma-D-glutamyl-meso-2,6-diaminopimelate + ATP = UDP-N-acetyl-alpha-D-muramoyl-L-alanyl-gamma-D-glutamyl-meso-2,6-diaminopimeloyl-D-alanyl-D-alanine + ADP + phosphate + H(+)</text>
        <dbReference type="Rhea" id="RHEA:28374"/>
        <dbReference type="ChEBI" id="CHEBI:15378"/>
        <dbReference type="ChEBI" id="CHEBI:30616"/>
        <dbReference type="ChEBI" id="CHEBI:43474"/>
        <dbReference type="ChEBI" id="CHEBI:57822"/>
        <dbReference type="ChEBI" id="CHEBI:61386"/>
        <dbReference type="ChEBI" id="CHEBI:83905"/>
        <dbReference type="ChEBI" id="CHEBI:456216"/>
        <dbReference type="EC" id="6.3.2.10"/>
    </reaction>
</comment>
<evidence type="ECO:0000256" key="2">
    <source>
        <dbReference type="ARBA" id="ARBA00022598"/>
    </source>
</evidence>
<evidence type="ECO:0000256" key="1">
    <source>
        <dbReference type="ARBA" id="ARBA00022490"/>
    </source>
</evidence>
<evidence type="ECO:0000259" key="12">
    <source>
        <dbReference type="Pfam" id="PF01225"/>
    </source>
</evidence>
<dbReference type="Pfam" id="PF02875">
    <property type="entry name" value="Mur_ligase_C"/>
    <property type="match status" value="1"/>
</dbReference>
<dbReference type="EMBL" id="BAABIK010000016">
    <property type="protein sequence ID" value="GAA4945726.1"/>
    <property type="molecule type" value="Genomic_DNA"/>
</dbReference>
<keyword evidence="16" id="KW-1185">Reference proteome</keyword>
<comment type="similarity">
    <text evidence="10">Belongs to the MurCDEF family. MurF subfamily.</text>
</comment>
<feature type="binding site" evidence="10">
    <location>
        <begin position="114"/>
        <end position="120"/>
    </location>
    <ligand>
        <name>ATP</name>
        <dbReference type="ChEBI" id="CHEBI:30616"/>
    </ligand>
</feature>
<dbReference type="HAMAP" id="MF_02019">
    <property type="entry name" value="MurF"/>
    <property type="match status" value="1"/>
</dbReference>
<dbReference type="InterPro" id="IPR005863">
    <property type="entry name" value="UDP-N-AcMur_synth"/>
</dbReference>
<gene>
    <name evidence="10" type="primary">murF</name>
    <name evidence="15" type="ORF">GCM10023224_31330</name>
</gene>
<reference evidence="16" key="1">
    <citation type="journal article" date="2019" name="Int. J. Syst. Evol. Microbiol.">
        <title>The Global Catalogue of Microorganisms (GCM) 10K type strain sequencing project: providing services to taxonomists for standard genome sequencing and annotation.</title>
        <authorList>
            <consortium name="The Broad Institute Genomics Platform"/>
            <consortium name="The Broad Institute Genome Sequencing Center for Infectious Disease"/>
            <person name="Wu L."/>
            <person name="Ma J."/>
        </authorList>
    </citation>
    <scope>NUCLEOTIDE SEQUENCE [LARGE SCALE GENOMIC DNA]</scope>
    <source>
        <strain evidence="16">JCM 18123</strain>
    </source>
</reference>
<feature type="domain" description="Mur ligase C-terminal" evidence="13">
    <location>
        <begin position="326"/>
        <end position="454"/>
    </location>
</feature>
<dbReference type="InterPro" id="IPR036565">
    <property type="entry name" value="Mur-like_cat_sf"/>
</dbReference>
<dbReference type="SUPFAM" id="SSF53244">
    <property type="entry name" value="MurD-like peptide ligases, peptide-binding domain"/>
    <property type="match status" value="1"/>
</dbReference>
<dbReference type="InterPro" id="IPR051046">
    <property type="entry name" value="MurCDEF_CellWall_CoF430Synth"/>
</dbReference>
<keyword evidence="4 10" id="KW-0547">Nucleotide-binding</keyword>
<dbReference type="SUPFAM" id="SSF53623">
    <property type="entry name" value="MurD-like peptide ligases, catalytic domain"/>
    <property type="match status" value="1"/>
</dbReference>
<evidence type="ECO:0000259" key="14">
    <source>
        <dbReference type="Pfam" id="PF08245"/>
    </source>
</evidence>
<comment type="function">
    <text evidence="10 11">Involved in cell wall formation. Catalyzes the final step in the synthesis of UDP-N-acetylmuramoyl-pentapeptide, the precursor of murein.</text>
</comment>
<dbReference type="InterPro" id="IPR013221">
    <property type="entry name" value="Mur_ligase_cen"/>
</dbReference>
<evidence type="ECO:0000256" key="9">
    <source>
        <dbReference type="ARBA" id="ARBA00023316"/>
    </source>
</evidence>
<comment type="caution">
    <text evidence="15">The sequence shown here is derived from an EMBL/GenBank/DDBJ whole genome shotgun (WGS) entry which is preliminary data.</text>
</comment>
<accession>A0ABP9GLM3</accession>
<sequence length="484" mass="48413">MIALTLDRIAEITQSRISGPARPSDVVFGPVVIDSRRAEPGSLFVALGGEQVDGHDFARSAVAAGAAAVLGSRPVAAPQLLTDGGDEGVIAALGRLARAVAGELTGADIVGITGSSGKTTTKDLMAQVLGGLGPTVAPAGSYNNEIGHPLTVLRADADTRFVVLEVAARGMGHIAHLCAIAPPRIGVVLNVGSAHVGEFGSREAIARAKGELVEALPSAADGGVAVLNADDDAVIAMAERTAARVVSYGLAPGAHVRAEGVELDAAGRAGFTLHVGGRSAPVRLALVGAHQVHNALAVAAVAAEAGMEPAGIAAALSQAGPVSRWRMEVTETPRGVTVVNDAYNANPESVAAALSTLEAFGGNGGRRTHAVLGVMAELGEKSDAEHRGAGALAARSGVRTLVVVGDDAAPMAEGAAAEPGWDGEVVRVRDAGEAVAALRARLRQEDVVMVKGSRVAGLEKVAEQLAEGDAPAAQAGGTSGEAAK</sequence>
<keyword evidence="6 10" id="KW-0133">Cell shape</keyword>
<dbReference type="Pfam" id="PF01225">
    <property type="entry name" value="Mur_ligase"/>
    <property type="match status" value="1"/>
</dbReference>
<evidence type="ECO:0000313" key="15">
    <source>
        <dbReference type="EMBL" id="GAA4945726.1"/>
    </source>
</evidence>
<feature type="domain" description="Mur ligase central" evidence="14">
    <location>
        <begin position="112"/>
        <end position="302"/>
    </location>
</feature>
<evidence type="ECO:0000259" key="13">
    <source>
        <dbReference type="Pfam" id="PF02875"/>
    </source>
</evidence>
<organism evidence="15 16">
    <name type="scientific">Streptomonospora halophila</name>
    <dbReference type="NCBI Taxonomy" id="427369"/>
    <lineage>
        <taxon>Bacteria</taxon>
        <taxon>Bacillati</taxon>
        <taxon>Actinomycetota</taxon>
        <taxon>Actinomycetes</taxon>
        <taxon>Streptosporangiales</taxon>
        <taxon>Nocardiopsidaceae</taxon>
        <taxon>Streptomonospora</taxon>
    </lineage>
</organism>
<evidence type="ECO:0000256" key="8">
    <source>
        <dbReference type="ARBA" id="ARBA00023306"/>
    </source>
</evidence>
<dbReference type="RefSeq" id="WP_345557134.1">
    <property type="nucleotide sequence ID" value="NZ_BAABIK010000016.1"/>
</dbReference>
<evidence type="ECO:0000256" key="3">
    <source>
        <dbReference type="ARBA" id="ARBA00022618"/>
    </source>
</evidence>
<protein>
    <recommendedName>
        <fullName evidence="10 11">UDP-N-acetylmuramoyl-tripeptide--D-alanyl-D-alanine ligase</fullName>
        <ecNumber evidence="10 11">6.3.2.10</ecNumber>
    </recommendedName>
    <alternativeName>
        <fullName evidence="10">D-alanyl-D-alanine-adding enzyme</fullName>
    </alternativeName>
</protein>
<evidence type="ECO:0000256" key="4">
    <source>
        <dbReference type="ARBA" id="ARBA00022741"/>
    </source>
</evidence>
<comment type="subcellular location">
    <subcellularLocation>
        <location evidence="10 11">Cytoplasm</location>
    </subcellularLocation>
</comment>
<evidence type="ECO:0000256" key="10">
    <source>
        <dbReference type="HAMAP-Rule" id="MF_02019"/>
    </source>
</evidence>
<dbReference type="SUPFAM" id="SSF63418">
    <property type="entry name" value="MurE/MurF N-terminal domain"/>
    <property type="match status" value="1"/>
</dbReference>
<dbReference type="GO" id="GO:0016874">
    <property type="term" value="F:ligase activity"/>
    <property type="evidence" value="ECO:0007669"/>
    <property type="project" value="UniProtKB-KW"/>
</dbReference>
<dbReference type="Proteomes" id="UP001499993">
    <property type="component" value="Unassembled WGS sequence"/>
</dbReference>
<comment type="pathway">
    <text evidence="10 11">Cell wall biogenesis; peptidoglycan biosynthesis.</text>
</comment>
<keyword evidence="3 10" id="KW-0132">Cell division</keyword>
<dbReference type="PANTHER" id="PTHR43024">
    <property type="entry name" value="UDP-N-ACETYLMURAMOYL-TRIPEPTIDE--D-ALANYL-D-ALANINE LIGASE"/>
    <property type="match status" value="1"/>
</dbReference>
<keyword evidence="1 10" id="KW-0963">Cytoplasm</keyword>
<dbReference type="NCBIfam" id="TIGR01143">
    <property type="entry name" value="murF"/>
    <property type="match status" value="1"/>
</dbReference>
<dbReference type="Gene3D" id="3.40.1390.10">
    <property type="entry name" value="MurE/MurF, N-terminal domain"/>
    <property type="match status" value="1"/>
</dbReference>
<keyword evidence="5 10" id="KW-0067">ATP-binding</keyword>